<evidence type="ECO:0000259" key="6">
    <source>
        <dbReference type="Pfam" id="PF03632"/>
    </source>
</evidence>
<feature type="binding site" evidence="3">
    <location>
        <begin position="861"/>
        <end position="865"/>
    </location>
    <ligand>
        <name>substrate</name>
    </ligand>
</feature>
<evidence type="ECO:0000256" key="3">
    <source>
        <dbReference type="PIRSR" id="PIRSR610972-2"/>
    </source>
</evidence>
<dbReference type="InterPro" id="IPR023214">
    <property type="entry name" value="HAD_sf"/>
</dbReference>
<feature type="binding site" evidence="3">
    <location>
        <position position="770"/>
    </location>
    <ligand>
        <name>substrate</name>
    </ligand>
</feature>
<dbReference type="InterPro" id="IPR023198">
    <property type="entry name" value="PGP-like_dom2"/>
</dbReference>
<dbReference type="NCBIfam" id="TIGR01509">
    <property type="entry name" value="HAD-SF-IA-v3"/>
    <property type="match status" value="1"/>
</dbReference>
<dbReference type="Pfam" id="PF03636">
    <property type="entry name" value="Glyco_hydro_65N"/>
    <property type="match status" value="1"/>
</dbReference>
<evidence type="ECO:0000256" key="5">
    <source>
        <dbReference type="PIRSR" id="PIRSR610972-4"/>
    </source>
</evidence>
<dbReference type="InterPro" id="IPR006439">
    <property type="entry name" value="HAD-SF_hydro_IA"/>
</dbReference>
<feature type="binding site" evidence="3">
    <location>
        <position position="823"/>
    </location>
    <ligand>
        <name>substrate</name>
    </ligand>
</feature>
<sequence>MTENRFLKIDGFEIIQDEFKPEENKYYEGIFAQGNGYFHVRGSFEEGLEAAPQDEIYTRPMKSVTTEIQRHPLSKQGTFLPLIMGKHPFLEEVIINLPYFIEVQITADGERLDMMSSRIRDCRRVLNMKNGELKRSFTWITAGGNEIRAEFSRFASMNEKHLFVQKIKLDPQKGNPRIKIISGIDGSVTTNGYRHFTECCPFVVNGTEGITVKTDAGESVSIMSRNRLSGMNVEQYSENRTESEVSVQYEGMLEESTELLKYSAIGCSRDRCADHAKAIEQCLEQVDGISYEELLSASSEIWEKRWRDSDIKITGCRKLQDGLRFSIYHLLRCAVKEEDRIQICAKGFAGEAYYGRYFWDSEMYLLPFYLYTDPVSAQSLAGYRYHTLGGARENARRYHCRGARYPWQSGLTGTEQCSLWEYADNEIHITADVAFGIVHYVRSSGDEKFLFDKGMEVLLETAAFWTDRADRGRDGRYHLINVMGPDEYSPMTRDNGFTNYMVKYSLETALEMLEFVKDRRPERYTELLEVTGVSKGDLEKFREIAESLPIPYDEKRDLYLQSADFEDYAEIDMESLWEDKKRAFGHYASQEKIYRSRCIKQADTIALMSLFPEEFTDHQLETAYEYYKPMTTHDSSLSPAVHALAANRLGRDKETEDFLDRTLSVDMELARRGAEDGIHIANCGALWQMAVQGFLGMIPGYQSDELRFSPKMPSFIESMEVPVKWKGKKYRIVAAGNRVSVRKEPAEVKGFLFDLDGVLTDTAEYHFLAWKQLSDELGLRFDRNINERLKGVSRERSFEIILEENQAEERFTQMEKTEYVKRKNEYYQDLIRQITPKDILPGVSGFLREAKERGILLAVASASKNARTVLDGLEITHMFDYIADAAKIRHTKPDPEVFTDCMEHLGLQPWECIGFEDADAGIRAIQAAHITAVGIGKGTVKSGPDIFLQSTSELSIANIEKLVEEK</sequence>
<keyword evidence="8" id="KW-0413">Isomerase</keyword>
<dbReference type="Gene3D" id="1.50.10.10">
    <property type="match status" value="1"/>
</dbReference>
<dbReference type="Proteomes" id="UP000823894">
    <property type="component" value="Unassembled WGS sequence"/>
</dbReference>
<feature type="site" description="Important for catalytic activity and assists the phosphoryl transfer reaction to Asp8 by balancing charge and orienting the reacting groups" evidence="5">
    <location>
        <position position="861"/>
    </location>
</feature>
<feature type="active site" description="Proton donor/acceptor" evidence="2">
    <location>
        <position position="756"/>
    </location>
</feature>
<feature type="binding site" evidence="4">
    <location>
        <position position="917"/>
    </location>
    <ligand>
        <name>Mg(2+)</name>
        <dbReference type="ChEBI" id="CHEBI:18420"/>
    </ligand>
</feature>
<name>A0A9D2SY42_9FIRM</name>
<dbReference type="SFLD" id="SFLDG01135">
    <property type="entry name" value="C1.5.6:_HAD__Beta-PGM__Phospha"/>
    <property type="match status" value="1"/>
</dbReference>
<dbReference type="InterPro" id="IPR010976">
    <property type="entry name" value="B-phosphoglucomutase_hydrolase"/>
</dbReference>
<evidence type="ECO:0000256" key="4">
    <source>
        <dbReference type="PIRSR" id="PIRSR610972-3"/>
    </source>
</evidence>
<reference evidence="8" key="2">
    <citation type="submission" date="2021-04" db="EMBL/GenBank/DDBJ databases">
        <authorList>
            <person name="Gilroy R."/>
        </authorList>
    </citation>
    <scope>NUCLEOTIDE SEQUENCE</scope>
    <source>
        <strain evidence="8">ChiGjej1B1-1692</strain>
    </source>
</reference>
<reference evidence="8" key="1">
    <citation type="journal article" date="2021" name="PeerJ">
        <title>Extensive microbial diversity within the chicken gut microbiome revealed by metagenomics and culture.</title>
        <authorList>
            <person name="Gilroy R."/>
            <person name="Ravi A."/>
            <person name="Getino M."/>
            <person name="Pursley I."/>
            <person name="Horton D.L."/>
            <person name="Alikhan N.F."/>
            <person name="Baker D."/>
            <person name="Gharbi K."/>
            <person name="Hall N."/>
            <person name="Watson M."/>
            <person name="Adriaenssens E.M."/>
            <person name="Foster-Nyarko E."/>
            <person name="Jarju S."/>
            <person name="Secka A."/>
            <person name="Antonio M."/>
            <person name="Oren A."/>
            <person name="Chaudhuri R.R."/>
            <person name="La Ragione R."/>
            <person name="Hildebrand F."/>
            <person name="Pallen M.J."/>
        </authorList>
    </citation>
    <scope>NUCLEOTIDE SEQUENCE</scope>
    <source>
        <strain evidence="8">ChiGjej1B1-1692</strain>
    </source>
</reference>
<feature type="binding site" evidence="4">
    <location>
        <position position="916"/>
    </location>
    <ligand>
        <name>Mg(2+)</name>
        <dbReference type="ChEBI" id="CHEBI:18420"/>
    </ligand>
</feature>
<dbReference type="PANTHER" id="PTHR11051:SF8">
    <property type="entry name" value="PROTEIN-GLUCOSYLGALACTOSYLHYDROXYLYSINE GLUCOSIDASE"/>
    <property type="match status" value="1"/>
</dbReference>
<dbReference type="InterPro" id="IPR005195">
    <property type="entry name" value="Glyco_hydro_65_M"/>
</dbReference>
<feature type="binding site" evidence="4">
    <location>
        <position position="754"/>
    </location>
    <ligand>
        <name>Mg(2+)</name>
        <dbReference type="ChEBI" id="CHEBI:18420"/>
    </ligand>
</feature>
<feature type="binding site" evidence="3">
    <location>
        <position position="892"/>
    </location>
    <ligand>
        <name>substrate</name>
    </ligand>
</feature>
<dbReference type="GO" id="GO:0004553">
    <property type="term" value="F:hydrolase activity, hydrolyzing O-glycosyl compounds"/>
    <property type="evidence" value="ECO:0007669"/>
    <property type="project" value="TreeGrafter"/>
</dbReference>
<dbReference type="CDD" id="cd02598">
    <property type="entry name" value="HAD_BPGM"/>
    <property type="match status" value="1"/>
</dbReference>
<feature type="active site" description="Nucleophile" evidence="2">
    <location>
        <position position="754"/>
    </location>
</feature>
<dbReference type="GO" id="GO:0005975">
    <property type="term" value="P:carbohydrate metabolic process"/>
    <property type="evidence" value="ECO:0007669"/>
    <property type="project" value="InterPro"/>
</dbReference>
<feature type="binding site" evidence="3">
    <location>
        <position position="797"/>
    </location>
    <ligand>
        <name>substrate</name>
    </ligand>
</feature>
<dbReference type="InterPro" id="IPR036412">
    <property type="entry name" value="HAD-like_sf"/>
</dbReference>
<dbReference type="SUPFAM" id="SSF48208">
    <property type="entry name" value="Six-hairpin glycosidases"/>
    <property type="match status" value="1"/>
</dbReference>
<feature type="site" description="Important for catalytic activity and assists the phosphoryl transfer reaction to Asp8 by balancing charge and orienting the reacting groups" evidence="5">
    <location>
        <position position="892"/>
    </location>
</feature>
<evidence type="ECO:0000256" key="2">
    <source>
        <dbReference type="PIRSR" id="PIRSR610972-1"/>
    </source>
</evidence>
<comment type="caution">
    <text evidence="8">The sequence shown here is derived from an EMBL/GenBank/DDBJ whole genome shotgun (WGS) entry which is preliminary data.</text>
</comment>
<dbReference type="Pfam" id="PF00702">
    <property type="entry name" value="Hydrolase"/>
    <property type="match status" value="1"/>
</dbReference>
<organism evidence="8 9">
    <name type="scientific">Candidatus Mediterraneibacter faecigallinarum</name>
    <dbReference type="NCBI Taxonomy" id="2838669"/>
    <lineage>
        <taxon>Bacteria</taxon>
        <taxon>Bacillati</taxon>
        <taxon>Bacillota</taxon>
        <taxon>Clostridia</taxon>
        <taxon>Lachnospirales</taxon>
        <taxon>Lachnospiraceae</taxon>
        <taxon>Mediterraneibacter</taxon>
    </lineage>
</organism>
<comment type="similarity">
    <text evidence="1">Belongs to the HAD-like hydrolase superfamily. CbbY/CbbZ/Gph/YieH family.</text>
</comment>
<evidence type="ECO:0000313" key="9">
    <source>
        <dbReference type="Proteomes" id="UP000823894"/>
    </source>
</evidence>
<keyword evidence="4" id="KW-0460">Magnesium</keyword>
<feature type="binding site" evidence="4">
    <location>
        <position position="756"/>
    </location>
    <ligand>
        <name>Mg(2+)</name>
        <dbReference type="ChEBI" id="CHEBI:18420"/>
    </ligand>
</feature>
<dbReference type="PANTHER" id="PTHR11051">
    <property type="entry name" value="GLYCOSYL HYDROLASE-RELATED"/>
    <property type="match status" value="1"/>
</dbReference>
<dbReference type="Gene3D" id="3.40.50.1000">
    <property type="entry name" value="HAD superfamily/HAD-like"/>
    <property type="match status" value="1"/>
</dbReference>
<keyword evidence="4" id="KW-0479">Metal-binding</keyword>
<evidence type="ECO:0000313" key="8">
    <source>
        <dbReference type="EMBL" id="HJC38115.1"/>
    </source>
</evidence>
<dbReference type="SUPFAM" id="SSF74650">
    <property type="entry name" value="Galactose mutarotase-like"/>
    <property type="match status" value="1"/>
</dbReference>
<dbReference type="GO" id="GO:0000287">
    <property type="term" value="F:magnesium ion binding"/>
    <property type="evidence" value="ECO:0007669"/>
    <property type="project" value="InterPro"/>
</dbReference>
<dbReference type="AlphaFoldDB" id="A0A9D2SY42"/>
<dbReference type="InterPro" id="IPR011013">
    <property type="entry name" value="Gal_mutarotase_sf_dom"/>
</dbReference>
<protein>
    <submittedName>
        <fullName evidence="8">Beta-phosphoglucomutase</fullName>
        <ecNumber evidence="8">5.4.2.6</ecNumber>
    </submittedName>
</protein>
<dbReference type="Gene3D" id="2.60.420.10">
    <property type="entry name" value="Maltose phosphorylase, domain 3"/>
    <property type="match status" value="1"/>
</dbReference>
<feature type="domain" description="Glycoside hydrolase family 65 central catalytic" evidence="6">
    <location>
        <begin position="324"/>
        <end position="688"/>
    </location>
</feature>
<dbReference type="GO" id="GO:0008801">
    <property type="term" value="F:beta-phosphoglucomutase activity"/>
    <property type="evidence" value="ECO:0007669"/>
    <property type="project" value="UniProtKB-EC"/>
</dbReference>
<dbReference type="Gene3D" id="1.10.150.240">
    <property type="entry name" value="Putative phosphatase, domain 2"/>
    <property type="match status" value="1"/>
</dbReference>
<dbReference type="GO" id="GO:0030246">
    <property type="term" value="F:carbohydrate binding"/>
    <property type="evidence" value="ECO:0007669"/>
    <property type="project" value="InterPro"/>
</dbReference>
<dbReference type="InterPro" id="IPR012341">
    <property type="entry name" value="6hp_glycosidase-like_sf"/>
</dbReference>
<dbReference type="NCBIfam" id="TIGR01990">
    <property type="entry name" value="bPGM"/>
    <property type="match status" value="1"/>
</dbReference>
<dbReference type="InterPro" id="IPR010972">
    <property type="entry name" value="Beta-PGM"/>
</dbReference>
<dbReference type="Pfam" id="PF03632">
    <property type="entry name" value="Glyco_hydro_65m"/>
    <property type="match status" value="1"/>
</dbReference>
<dbReference type="Gene3D" id="2.70.98.40">
    <property type="entry name" value="Glycoside hydrolase, family 65, N-terminal domain"/>
    <property type="match status" value="1"/>
</dbReference>
<dbReference type="NCBIfam" id="TIGR02009">
    <property type="entry name" value="PGMB-YQAB-SF"/>
    <property type="match status" value="1"/>
</dbReference>
<evidence type="ECO:0000256" key="1">
    <source>
        <dbReference type="ARBA" id="ARBA00006171"/>
    </source>
</evidence>
<dbReference type="InterPro" id="IPR037018">
    <property type="entry name" value="GH65_N"/>
</dbReference>
<comment type="cofactor">
    <cofactor evidence="4">
        <name>Mg(2+)</name>
        <dbReference type="ChEBI" id="CHEBI:18420"/>
    </cofactor>
    <text evidence="4">Binds 2 magnesium ions per subunit.</text>
</comment>
<accession>A0A9D2SY42</accession>
<proteinExistence type="inferred from homology"/>
<evidence type="ECO:0000259" key="7">
    <source>
        <dbReference type="Pfam" id="PF03636"/>
    </source>
</evidence>
<dbReference type="SFLD" id="SFLDS00003">
    <property type="entry name" value="Haloacid_Dehalogenase"/>
    <property type="match status" value="1"/>
</dbReference>
<feature type="domain" description="Glycoside hydrolase family 65 N-terminal" evidence="7">
    <location>
        <begin position="16"/>
        <end position="269"/>
    </location>
</feature>
<feature type="binding site" evidence="3">
    <location>
        <begin position="754"/>
        <end position="756"/>
    </location>
    <ligand>
        <name>substrate</name>
    </ligand>
</feature>
<feature type="binding site" evidence="3">
    <location>
        <begin position="789"/>
        <end position="794"/>
    </location>
    <ligand>
        <name>substrate</name>
    </ligand>
</feature>
<gene>
    <name evidence="8" type="primary">pgmB</name>
    <name evidence="8" type="ORF">H9757_03465</name>
</gene>
<dbReference type="InterPro" id="IPR008928">
    <property type="entry name" value="6-hairpin_glycosidase_sf"/>
</dbReference>
<dbReference type="SUPFAM" id="SSF56784">
    <property type="entry name" value="HAD-like"/>
    <property type="match status" value="1"/>
</dbReference>
<dbReference type="GO" id="GO:0016757">
    <property type="term" value="F:glycosyltransferase activity"/>
    <property type="evidence" value="ECO:0007669"/>
    <property type="project" value="UniProtKB-ARBA"/>
</dbReference>
<dbReference type="EMBL" id="DWWK01000042">
    <property type="protein sequence ID" value="HJC38115.1"/>
    <property type="molecule type" value="Genomic_DNA"/>
</dbReference>
<dbReference type="EC" id="5.4.2.6" evidence="8"/>
<dbReference type="InterPro" id="IPR005196">
    <property type="entry name" value="Glyco_hydro_65_N"/>
</dbReference>
<dbReference type="SFLD" id="SFLDG01129">
    <property type="entry name" value="C1.5:_HAD__Beta-PGM__Phosphata"/>
    <property type="match status" value="1"/>
</dbReference>